<evidence type="ECO:0000313" key="1">
    <source>
        <dbReference type="EMBL" id="KAF2810717.1"/>
    </source>
</evidence>
<dbReference type="EMBL" id="MU003699">
    <property type="protein sequence ID" value="KAF2810717.1"/>
    <property type="molecule type" value="Genomic_DNA"/>
</dbReference>
<reference evidence="3" key="3">
    <citation type="submission" date="2025-04" db="UniProtKB">
        <authorList>
            <consortium name="RefSeq"/>
        </authorList>
    </citation>
    <scope>IDENTIFICATION</scope>
    <source>
        <strain evidence="3">CBS 304.34</strain>
    </source>
</reference>
<evidence type="ECO:0000313" key="3">
    <source>
        <dbReference type="RefSeq" id="XP_033577681.1"/>
    </source>
</evidence>
<gene>
    <name evidence="1 3" type="ORF">BDZ99DRAFT_475612</name>
</gene>
<dbReference type="RefSeq" id="XP_033577681.1">
    <property type="nucleotide sequence ID" value="XM_033721999.1"/>
</dbReference>
<organism evidence="1">
    <name type="scientific">Mytilinidion resinicola</name>
    <dbReference type="NCBI Taxonomy" id="574789"/>
    <lineage>
        <taxon>Eukaryota</taxon>
        <taxon>Fungi</taxon>
        <taxon>Dikarya</taxon>
        <taxon>Ascomycota</taxon>
        <taxon>Pezizomycotina</taxon>
        <taxon>Dothideomycetes</taxon>
        <taxon>Pleosporomycetidae</taxon>
        <taxon>Mytilinidiales</taxon>
        <taxon>Mytilinidiaceae</taxon>
        <taxon>Mytilinidion</taxon>
    </lineage>
</organism>
<dbReference type="AlphaFoldDB" id="A0A6A6YS26"/>
<accession>A0A6A6YS26</accession>
<name>A0A6A6YS26_9PEZI</name>
<proteinExistence type="predicted"/>
<sequence>MSSPRLSPQNPLCAFCGQRAGACKSKYDIRKAEPRRKSCSKLCCTTAPSNEVQQSCELSRFSDPVGCAKGLHSCPFTARPPPPSPSPPPPIPYCREMVISVSCENGGALFRYTPCDHSVDI</sequence>
<keyword evidence="2" id="KW-1185">Reference proteome</keyword>
<dbReference type="GeneID" id="54462892"/>
<evidence type="ECO:0000313" key="2">
    <source>
        <dbReference type="Proteomes" id="UP000504636"/>
    </source>
</evidence>
<reference evidence="1 3" key="1">
    <citation type="journal article" date="2020" name="Stud. Mycol.">
        <title>101 Dothideomycetes genomes: a test case for predicting lifestyles and emergence of pathogens.</title>
        <authorList>
            <person name="Haridas S."/>
            <person name="Albert R."/>
            <person name="Binder M."/>
            <person name="Bloem J."/>
            <person name="Labutti K."/>
            <person name="Salamov A."/>
            <person name="Andreopoulos B."/>
            <person name="Baker S."/>
            <person name="Barry K."/>
            <person name="Bills G."/>
            <person name="Bluhm B."/>
            <person name="Cannon C."/>
            <person name="Castanera R."/>
            <person name="Culley D."/>
            <person name="Daum C."/>
            <person name="Ezra D."/>
            <person name="Gonzalez J."/>
            <person name="Henrissat B."/>
            <person name="Kuo A."/>
            <person name="Liang C."/>
            <person name="Lipzen A."/>
            <person name="Lutzoni F."/>
            <person name="Magnuson J."/>
            <person name="Mondo S."/>
            <person name="Nolan M."/>
            <person name="Ohm R."/>
            <person name="Pangilinan J."/>
            <person name="Park H.-J."/>
            <person name="Ramirez L."/>
            <person name="Alfaro M."/>
            <person name="Sun H."/>
            <person name="Tritt A."/>
            <person name="Yoshinaga Y."/>
            <person name="Zwiers L.-H."/>
            <person name="Turgeon B."/>
            <person name="Goodwin S."/>
            <person name="Spatafora J."/>
            <person name="Crous P."/>
            <person name="Grigoriev I."/>
        </authorList>
    </citation>
    <scope>NUCLEOTIDE SEQUENCE</scope>
    <source>
        <strain evidence="1 3">CBS 304.34</strain>
    </source>
</reference>
<dbReference type="Proteomes" id="UP000504636">
    <property type="component" value="Unplaced"/>
</dbReference>
<reference evidence="3" key="2">
    <citation type="submission" date="2020-04" db="EMBL/GenBank/DDBJ databases">
        <authorList>
            <consortium name="NCBI Genome Project"/>
        </authorList>
    </citation>
    <scope>NUCLEOTIDE SEQUENCE</scope>
    <source>
        <strain evidence="3">CBS 304.34</strain>
    </source>
</reference>
<protein>
    <submittedName>
        <fullName evidence="1 3">Uncharacterized protein</fullName>
    </submittedName>
</protein>